<proteinExistence type="predicted"/>
<organism evidence="2">
    <name type="scientific">Arundo donax</name>
    <name type="common">Giant reed</name>
    <name type="synonym">Donax arundinaceus</name>
    <dbReference type="NCBI Taxonomy" id="35708"/>
    <lineage>
        <taxon>Eukaryota</taxon>
        <taxon>Viridiplantae</taxon>
        <taxon>Streptophyta</taxon>
        <taxon>Embryophyta</taxon>
        <taxon>Tracheophyta</taxon>
        <taxon>Spermatophyta</taxon>
        <taxon>Magnoliopsida</taxon>
        <taxon>Liliopsida</taxon>
        <taxon>Poales</taxon>
        <taxon>Poaceae</taxon>
        <taxon>PACMAD clade</taxon>
        <taxon>Arundinoideae</taxon>
        <taxon>Arundineae</taxon>
        <taxon>Arundo</taxon>
    </lineage>
</organism>
<name>A0A0A8YS41_ARUDO</name>
<evidence type="ECO:0000313" key="2">
    <source>
        <dbReference type="EMBL" id="JAD29221.1"/>
    </source>
</evidence>
<sequence>MLRGRKGDGVDSPQDPPRRASSTSATRPFPVRPPSPTSQRITPTSPLRMAATSVRSPPSTSCLASLISLLSHLGSTRPSVRFLVHWVVIGVCRSIDGNNRDIFDTKVLVVSGINQPALAVLG</sequence>
<accession>A0A0A8YS41</accession>
<evidence type="ECO:0000256" key="1">
    <source>
        <dbReference type="SAM" id="MobiDB-lite"/>
    </source>
</evidence>
<dbReference type="EMBL" id="GBRH01268674">
    <property type="protein sequence ID" value="JAD29221.1"/>
    <property type="molecule type" value="Transcribed_RNA"/>
</dbReference>
<feature type="region of interest" description="Disordered" evidence="1">
    <location>
        <begin position="1"/>
        <end position="59"/>
    </location>
</feature>
<protein>
    <submittedName>
        <fullName evidence="2">Uncharacterized protein</fullName>
    </submittedName>
</protein>
<dbReference type="AlphaFoldDB" id="A0A0A8YS41"/>
<reference evidence="2" key="1">
    <citation type="submission" date="2014-09" db="EMBL/GenBank/DDBJ databases">
        <authorList>
            <person name="Magalhaes I.L.F."/>
            <person name="Oliveira U."/>
            <person name="Santos F.R."/>
            <person name="Vidigal T.H.D.A."/>
            <person name="Brescovit A.D."/>
            <person name="Santos A.J."/>
        </authorList>
    </citation>
    <scope>NUCLEOTIDE SEQUENCE</scope>
    <source>
        <tissue evidence="2">Shoot tissue taken approximately 20 cm above the soil surface</tissue>
    </source>
</reference>
<reference evidence="2" key="2">
    <citation type="journal article" date="2015" name="Data Brief">
        <title>Shoot transcriptome of the giant reed, Arundo donax.</title>
        <authorList>
            <person name="Barrero R.A."/>
            <person name="Guerrero F.D."/>
            <person name="Moolhuijzen P."/>
            <person name="Goolsby J.A."/>
            <person name="Tidwell J."/>
            <person name="Bellgard S.E."/>
            <person name="Bellgard M.I."/>
        </authorList>
    </citation>
    <scope>NUCLEOTIDE SEQUENCE</scope>
    <source>
        <tissue evidence="2">Shoot tissue taken approximately 20 cm above the soil surface</tissue>
    </source>
</reference>